<dbReference type="CDD" id="cd11716">
    <property type="entry name" value="THUMP_ThiI"/>
    <property type="match status" value="1"/>
</dbReference>
<accession>A0A9E7IV38</accession>
<dbReference type="SUPFAM" id="SSF52402">
    <property type="entry name" value="Adenine nucleotide alpha hydrolases-like"/>
    <property type="match status" value="1"/>
</dbReference>
<evidence type="ECO:0000256" key="13">
    <source>
        <dbReference type="ARBA" id="ARBA00061472"/>
    </source>
</evidence>
<evidence type="ECO:0000256" key="9">
    <source>
        <dbReference type="ARBA" id="ARBA00022977"/>
    </source>
</evidence>
<dbReference type="HAMAP" id="MF_00021">
    <property type="entry name" value="ThiI"/>
    <property type="match status" value="1"/>
</dbReference>
<dbReference type="NCBIfam" id="TIGR00342">
    <property type="entry name" value="tRNA uracil 4-sulfurtransferase ThiI"/>
    <property type="match status" value="1"/>
</dbReference>
<dbReference type="RefSeq" id="WP_249242456.1">
    <property type="nucleotide sequence ID" value="NZ_CP096649.1"/>
</dbReference>
<dbReference type="Proteomes" id="UP000831151">
    <property type="component" value="Chromosome"/>
</dbReference>
<keyword evidence="7 19" id="KW-0067">ATP-binding</keyword>
<evidence type="ECO:0000256" key="16">
    <source>
        <dbReference type="ARBA" id="ARBA00075337"/>
    </source>
</evidence>
<evidence type="ECO:0000256" key="15">
    <source>
        <dbReference type="ARBA" id="ARBA00071867"/>
    </source>
</evidence>
<evidence type="ECO:0000313" key="22">
    <source>
        <dbReference type="Proteomes" id="UP000831151"/>
    </source>
</evidence>
<dbReference type="PROSITE" id="PS51165">
    <property type="entry name" value="THUMP"/>
    <property type="match status" value="1"/>
</dbReference>
<gene>
    <name evidence="19 21" type="primary">thiI</name>
    <name evidence="21" type="ORF">M1R53_06650</name>
</gene>
<evidence type="ECO:0000256" key="11">
    <source>
        <dbReference type="ARBA" id="ARBA00052330"/>
    </source>
</evidence>
<keyword evidence="6 19" id="KW-0547">Nucleotide-binding</keyword>
<evidence type="ECO:0000256" key="10">
    <source>
        <dbReference type="ARBA" id="ARBA00050570"/>
    </source>
</evidence>
<dbReference type="InterPro" id="IPR049962">
    <property type="entry name" value="THUMP_ThiI"/>
</dbReference>
<dbReference type="PANTHER" id="PTHR43209:SF1">
    <property type="entry name" value="TRNA SULFURTRANSFERASE"/>
    <property type="match status" value="1"/>
</dbReference>
<dbReference type="Pfam" id="PF22025">
    <property type="entry name" value="ThiI_fer"/>
    <property type="match status" value="1"/>
</dbReference>
<dbReference type="GO" id="GO:0005829">
    <property type="term" value="C:cytosol"/>
    <property type="evidence" value="ECO:0007669"/>
    <property type="project" value="TreeGrafter"/>
</dbReference>
<keyword evidence="9 19" id="KW-0784">Thiamine biosynthesis</keyword>
<evidence type="ECO:0000256" key="7">
    <source>
        <dbReference type="ARBA" id="ARBA00022840"/>
    </source>
</evidence>
<dbReference type="InterPro" id="IPR003720">
    <property type="entry name" value="tRNA_STrfase"/>
</dbReference>
<evidence type="ECO:0000256" key="12">
    <source>
        <dbReference type="ARBA" id="ARBA00058382"/>
    </source>
</evidence>
<feature type="binding site" evidence="19">
    <location>
        <begin position="208"/>
        <end position="209"/>
    </location>
    <ligand>
        <name>ATP</name>
        <dbReference type="ChEBI" id="CHEBI:30616"/>
    </ligand>
</feature>
<comment type="subcellular location">
    <subcellularLocation>
        <location evidence="1 19">Cytoplasm</location>
    </subcellularLocation>
</comment>
<dbReference type="GO" id="GO:0140741">
    <property type="term" value="F:tRNA-uracil-4 sulfurtransferase activity"/>
    <property type="evidence" value="ECO:0007669"/>
    <property type="project" value="UniProtKB-EC"/>
</dbReference>
<evidence type="ECO:0000256" key="2">
    <source>
        <dbReference type="ARBA" id="ARBA00004948"/>
    </source>
</evidence>
<dbReference type="Pfam" id="PF02926">
    <property type="entry name" value="THUMP"/>
    <property type="match status" value="1"/>
</dbReference>
<comment type="catalytic activity">
    <reaction evidence="10 19">
        <text>[ThiI sulfur-carrier protein]-S-sulfanyl-L-cysteine + a uridine in tRNA + 2 reduced [2Fe-2S]-[ferredoxin] + ATP + H(+) = [ThiI sulfur-carrier protein]-L-cysteine + a 4-thiouridine in tRNA + 2 oxidized [2Fe-2S]-[ferredoxin] + AMP + diphosphate</text>
        <dbReference type="Rhea" id="RHEA:24176"/>
        <dbReference type="Rhea" id="RHEA-COMP:10000"/>
        <dbReference type="Rhea" id="RHEA-COMP:10001"/>
        <dbReference type="Rhea" id="RHEA-COMP:13337"/>
        <dbReference type="Rhea" id="RHEA-COMP:13338"/>
        <dbReference type="Rhea" id="RHEA-COMP:13339"/>
        <dbReference type="Rhea" id="RHEA-COMP:13340"/>
        <dbReference type="ChEBI" id="CHEBI:15378"/>
        <dbReference type="ChEBI" id="CHEBI:29950"/>
        <dbReference type="ChEBI" id="CHEBI:30616"/>
        <dbReference type="ChEBI" id="CHEBI:33019"/>
        <dbReference type="ChEBI" id="CHEBI:33737"/>
        <dbReference type="ChEBI" id="CHEBI:33738"/>
        <dbReference type="ChEBI" id="CHEBI:61963"/>
        <dbReference type="ChEBI" id="CHEBI:65315"/>
        <dbReference type="ChEBI" id="CHEBI:136798"/>
        <dbReference type="ChEBI" id="CHEBI:456215"/>
        <dbReference type="EC" id="2.8.1.4"/>
    </reaction>
</comment>
<dbReference type="FunFam" id="3.40.50.620:FF:000053">
    <property type="entry name" value="Probable tRNA sulfurtransferase"/>
    <property type="match status" value="1"/>
</dbReference>
<dbReference type="SMART" id="SM00981">
    <property type="entry name" value="THUMP"/>
    <property type="match status" value="1"/>
</dbReference>
<keyword evidence="8 19" id="KW-0694">RNA-binding</keyword>
<reference evidence="21" key="1">
    <citation type="submission" date="2022-04" db="EMBL/GenBank/DDBJ databases">
        <title>Complete genome sequences of Ezakiella coagulans and Fenollaria massiliensis.</title>
        <authorList>
            <person name="France M.T."/>
            <person name="Clifford J."/>
            <person name="Narina S."/>
            <person name="Rutt L."/>
            <person name="Ravel J."/>
        </authorList>
    </citation>
    <scope>NUCLEOTIDE SEQUENCE</scope>
    <source>
        <strain evidence="21">C0061C2</strain>
    </source>
</reference>
<feature type="binding site" evidence="19">
    <location>
        <begin position="183"/>
        <end position="184"/>
    </location>
    <ligand>
        <name>ATP</name>
        <dbReference type="ChEBI" id="CHEBI:30616"/>
    </ligand>
</feature>
<evidence type="ECO:0000256" key="14">
    <source>
        <dbReference type="ARBA" id="ARBA00066827"/>
    </source>
</evidence>
<organism evidence="21 22">
    <name type="scientific">Fenollaria massiliensis</name>
    <dbReference type="NCBI Taxonomy" id="938288"/>
    <lineage>
        <taxon>Bacteria</taxon>
        <taxon>Bacillati</taxon>
        <taxon>Bacillota</taxon>
        <taxon>Clostridia</taxon>
        <taxon>Eubacteriales</taxon>
        <taxon>Fenollaria</taxon>
    </lineage>
</organism>
<dbReference type="GO" id="GO:0009229">
    <property type="term" value="P:thiamine diphosphate biosynthetic process"/>
    <property type="evidence" value="ECO:0007669"/>
    <property type="project" value="UniProtKB-UniRule"/>
</dbReference>
<evidence type="ECO:0000256" key="3">
    <source>
        <dbReference type="ARBA" id="ARBA00022490"/>
    </source>
</evidence>
<feature type="binding site" evidence="19">
    <location>
        <position position="287"/>
    </location>
    <ligand>
        <name>ATP</name>
        <dbReference type="ChEBI" id="CHEBI:30616"/>
    </ligand>
</feature>
<evidence type="ECO:0000259" key="20">
    <source>
        <dbReference type="PROSITE" id="PS51165"/>
    </source>
</evidence>
<dbReference type="InterPro" id="IPR020536">
    <property type="entry name" value="ThiI_AANH"/>
</dbReference>
<comment type="similarity">
    <text evidence="13 19">Belongs to the ThiI family.</text>
</comment>
<evidence type="ECO:0000313" key="21">
    <source>
        <dbReference type="EMBL" id="UQK58914.1"/>
    </source>
</evidence>
<dbReference type="KEGG" id="fms:M1R53_06650"/>
<dbReference type="Gene3D" id="3.30.2130.30">
    <property type="match status" value="1"/>
</dbReference>
<evidence type="ECO:0000256" key="5">
    <source>
        <dbReference type="ARBA" id="ARBA00022679"/>
    </source>
</evidence>
<dbReference type="PANTHER" id="PTHR43209">
    <property type="entry name" value="TRNA SULFURTRANSFERASE"/>
    <property type="match status" value="1"/>
</dbReference>
<dbReference type="GO" id="GO:0004810">
    <property type="term" value="F:CCA tRNA nucleotidyltransferase activity"/>
    <property type="evidence" value="ECO:0007669"/>
    <property type="project" value="InterPro"/>
</dbReference>
<keyword evidence="4 19" id="KW-0820">tRNA-binding</keyword>
<comment type="function">
    <text evidence="12 19">Catalyzes the ATP-dependent transfer of a sulfur to tRNA to produce 4-thiouridine in position 8 of tRNAs, which functions as a near-UV photosensor. Also catalyzes the transfer of sulfur to the sulfur carrier protein ThiS, forming ThiS-thiocarboxylate. This is a step in the synthesis of thiazole, in the thiamine biosynthesis pathway. The sulfur is donated as persulfide by IscS.</text>
</comment>
<evidence type="ECO:0000256" key="18">
    <source>
        <dbReference type="ARBA" id="ARBA00080570"/>
    </source>
</evidence>
<dbReference type="InterPro" id="IPR004114">
    <property type="entry name" value="THUMP_dom"/>
</dbReference>
<dbReference type="InterPro" id="IPR049961">
    <property type="entry name" value="ThiI_N"/>
</dbReference>
<feature type="binding site" evidence="19">
    <location>
        <position position="265"/>
    </location>
    <ligand>
        <name>ATP</name>
        <dbReference type="ChEBI" id="CHEBI:30616"/>
    </ligand>
</feature>
<dbReference type="EMBL" id="CP096649">
    <property type="protein sequence ID" value="UQK58914.1"/>
    <property type="molecule type" value="Genomic_DNA"/>
</dbReference>
<comment type="catalytic activity">
    <reaction evidence="11 19">
        <text>[ThiS sulfur-carrier protein]-C-terminal Gly-Gly-AMP + S-sulfanyl-L-cysteinyl-[cysteine desulfurase] + AH2 = [ThiS sulfur-carrier protein]-C-terminal-Gly-aminoethanethioate + L-cysteinyl-[cysteine desulfurase] + A + AMP + 2 H(+)</text>
        <dbReference type="Rhea" id="RHEA:43340"/>
        <dbReference type="Rhea" id="RHEA-COMP:12157"/>
        <dbReference type="Rhea" id="RHEA-COMP:12158"/>
        <dbReference type="Rhea" id="RHEA-COMP:12910"/>
        <dbReference type="Rhea" id="RHEA-COMP:19908"/>
        <dbReference type="ChEBI" id="CHEBI:13193"/>
        <dbReference type="ChEBI" id="CHEBI:15378"/>
        <dbReference type="ChEBI" id="CHEBI:17499"/>
        <dbReference type="ChEBI" id="CHEBI:29950"/>
        <dbReference type="ChEBI" id="CHEBI:61963"/>
        <dbReference type="ChEBI" id="CHEBI:90618"/>
        <dbReference type="ChEBI" id="CHEBI:232372"/>
        <dbReference type="ChEBI" id="CHEBI:456215"/>
    </reaction>
</comment>
<name>A0A9E7IV38_9FIRM</name>
<protein>
    <recommendedName>
        <fullName evidence="15 19">Probable tRNA sulfurtransferase</fullName>
        <ecNumber evidence="14 19">2.8.1.4</ecNumber>
    </recommendedName>
    <alternativeName>
        <fullName evidence="16 19">Sulfur carrier protein ThiS sulfurtransferase</fullName>
    </alternativeName>
    <alternativeName>
        <fullName evidence="17 19">Thiamine biosynthesis protein ThiI</fullName>
    </alternativeName>
    <alternativeName>
        <fullName evidence="18 19">tRNA 4-thiouridine synthase</fullName>
    </alternativeName>
</protein>
<feature type="domain" description="THUMP" evidence="20">
    <location>
        <begin position="62"/>
        <end position="165"/>
    </location>
</feature>
<sequence>MMTDKVYLIISEGEMHLKGGNRRYFEQKLISNIDKNLKDIGYDSLYNDIGKIIIEVDDAKSEKAIEALKKVFGIVWIRKAYRCEKDIEVIRRLAIDLVKEKNLKGTFKASSTRADKKFPLNSMELAREVGAAILTNTEGLKVDVHTPEHEVYVDIRKFAYVSVEKHKALGGMPKATNGKALCLLSGGIDSPVALYMMAKRGVKVDAIHFHSYPFTSLQALDKVKGLRDIVASYTGDIKLYSYNMLDAYTAINQNMNVSYTTVVSRRIMMRVAKKLAHDKGYDAIITGENIGQVASQTMYGIKAIEDATDMIIFRPLIAFDKLDIIDIAKKIGTYDKSIEPFDDCCSVFSPDHPQTRPLIADVKREEEKVDIDAIVEDIYKKGELL</sequence>
<dbReference type="GO" id="GO:0052837">
    <property type="term" value="P:thiazole biosynthetic process"/>
    <property type="evidence" value="ECO:0007669"/>
    <property type="project" value="TreeGrafter"/>
</dbReference>
<dbReference type="InterPro" id="IPR054173">
    <property type="entry name" value="ThiI_fer"/>
</dbReference>
<dbReference type="InterPro" id="IPR014729">
    <property type="entry name" value="Rossmann-like_a/b/a_fold"/>
</dbReference>
<dbReference type="InterPro" id="IPR050102">
    <property type="entry name" value="tRNA_sulfurtransferase_ThiI"/>
</dbReference>
<keyword evidence="3 19" id="KW-0963">Cytoplasm</keyword>
<dbReference type="GO" id="GO:0009228">
    <property type="term" value="P:thiamine biosynthetic process"/>
    <property type="evidence" value="ECO:0007669"/>
    <property type="project" value="UniProtKB-KW"/>
</dbReference>
<feature type="binding site" evidence="19">
    <location>
        <position position="296"/>
    </location>
    <ligand>
        <name>ATP</name>
        <dbReference type="ChEBI" id="CHEBI:30616"/>
    </ligand>
</feature>
<evidence type="ECO:0000256" key="8">
    <source>
        <dbReference type="ARBA" id="ARBA00022884"/>
    </source>
</evidence>
<dbReference type="SUPFAM" id="SSF143437">
    <property type="entry name" value="THUMP domain-like"/>
    <property type="match status" value="1"/>
</dbReference>
<evidence type="ECO:0000256" key="1">
    <source>
        <dbReference type="ARBA" id="ARBA00004496"/>
    </source>
</evidence>
<evidence type="ECO:0000256" key="17">
    <source>
        <dbReference type="ARBA" id="ARBA00077849"/>
    </source>
</evidence>
<dbReference type="Gene3D" id="3.40.50.620">
    <property type="entry name" value="HUPs"/>
    <property type="match status" value="1"/>
</dbReference>
<evidence type="ECO:0000256" key="4">
    <source>
        <dbReference type="ARBA" id="ARBA00022555"/>
    </source>
</evidence>
<evidence type="ECO:0000256" key="6">
    <source>
        <dbReference type="ARBA" id="ARBA00022741"/>
    </source>
</evidence>
<keyword evidence="22" id="KW-1185">Reference proteome</keyword>
<dbReference type="CDD" id="cd01712">
    <property type="entry name" value="PPase_ThiI"/>
    <property type="match status" value="1"/>
</dbReference>
<dbReference type="GO" id="GO:0002937">
    <property type="term" value="P:tRNA 4-thiouridine biosynthesis"/>
    <property type="evidence" value="ECO:0007669"/>
    <property type="project" value="TreeGrafter"/>
</dbReference>
<comment type="pathway">
    <text evidence="2 19">Cofactor biosynthesis; thiamine diphosphate biosynthesis.</text>
</comment>
<dbReference type="GO" id="GO:0000049">
    <property type="term" value="F:tRNA binding"/>
    <property type="evidence" value="ECO:0007669"/>
    <property type="project" value="UniProtKB-UniRule"/>
</dbReference>
<dbReference type="Pfam" id="PF02568">
    <property type="entry name" value="ThiI"/>
    <property type="match status" value="1"/>
</dbReference>
<evidence type="ECO:0000256" key="19">
    <source>
        <dbReference type="HAMAP-Rule" id="MF_00021"/>
    </source>
</evidence>
<dbReference type="AlphaFoldDB" id="A0A9E7IV38"/>
<dbReference type="GO" id="GO:0005524">
    <property type="term" value="F:ATP binding"/>
    <property type="evidence" value="ECO:0007669"/>
    <property type="project" value="UniProtKB-UniRule"/>
</dbReference>
<proteinExistence type="inferred from homology"/>
<dbReference type="EC" id="2.8.1.4" evidence="14 19"/>
<keyword evidence="5 19" id="KW-0808">Transferase</keyword>